<sequence length="229" mass="25099">MRLFQLKHELEAHGLVLRGAFEVEPEDHVPPIAHAIPAAALVLVGNVGSSLWPQFAASPEYCDGRRDPLDRWSQRIGEALAARYGARALYPFGGPPHYPFQRWASRAESVHPSPLGLVIHAEYGSWHAYRFALALDHVPDDLAPMAEHESPCLGCAERACLDACPVDAFTGSEYRIGACAQHLRDMPDGACMRLGCAARRACLVGAPSRYDSQHAAFHMQAFVFARSSE</sequence>
<evidence type="ECO:0000313" key="2">
    <source>
        <dbReference type="EMBL" id="QHC48475.1"/>
    </source>
</evidence>
<dbReference type="KEGG" id="htx:EKK97_01125"/>
<dbReference type="EMBL" id="CP035042">
    <property type="protein sequence ID" value="QHC48475.1"/>
    <property type="molecule type" value="Genomic_DNA"/>
</dbReference>
<name>A0A6I6SM87_9GAMM</name>
<evidence type="ECO:0000259" key="1">
    <source>
        <dbReference type="PROSITE" id="PS51379"/>
    </source>
</evidence>
<reference evidence="2 3" key="1">
    <citation type="submission" date="2019-01" db="EMBL/GenBank/DDBJ databases">
        <title>Complete genome of a denitifying bacterium Halomons sp. BC-M4-5.</title>
        <authorList>
            <person name="Wang L."/>
            <person name="Shao Z."/>
        </authorList>
    </citation>
    <scope>NUCLEOTIDE SEQUENCE [LARGE SCALE GENOMIC DNA]</scope>
    <source>
        <strain evidence="2 3">BC-M4-5</strain>
    </source>
</reference>
<dbReference type="RefSeq" id="WP_159548118.1">
    <property type="nucleotide sequence ID" value="NZ_CP035042.1"/>
</dbReference>
<organism evidence="2 3">
    <name type="scientific">Billgrantia tianxiuensis</name>
    <dbReference type="NCBI Taxonomy" id="2497861"/>
    <lineage>
        <taxon>Bacteria</taxon>
        <taxon>Pseudomonadati</taxon>
        <taxon>Pseudomonadota</taxon>
        <taxon>Gammaproteobacteria</taxon>
        <taxon>Oceanospirillales</taxon>
        <taxon>Halomonadaceae</taxon>
        <taxon>Billgrantia</taxon>
    </lineage>
</organism>
<feature type="domain" description="4Fe-4S ferredoxin-type" evidence="1">
    <location>
        <begin position="142"/>
        <end position="174"/>
    </location>
</feature>
<keyword evidence="3" id="KW-1185">Reference proteome</keyword>
<dbReference type="PROSITE" id="PS51379">
    <property type="entry name" value="4FE4S_FER_2"/>
    <property type="match status" value="1"/>
</dbReference>
<dbReference type="InterPro" id="IPR017896">
    <property type="entry name" value="4Fe4S_Fe-S-bd"/>
</dbReference>
<dbReference type="SUPFAM" id="SSF46548">
    <property type="entry name" value="alpha-helical ferredoxin"/>
    <property type="match status" value="1"/>
</dbReference>
<accession>A0A6I6SM87</accession>
<dbReference type="Proteomes" id="UP000464013">
    <property type="component" value="Chromosome"/>
</dbReference>
<evidence type="ECO:0000313" key="3">
    <source>
        <dbReference type="Proteomes" id="UP000464013"/>
    </source>
</evidence>
<dbReference type="OrthoDB" id="6195205at2"/>
<dbReference type="AlphaFoldDB" id="A0A6I6SM87"/>
<protein>
    <recommendedName>
        <fullName evidence="1">4Fe-4S ferredoxin-type domain-containing protein</fullName>
    </recommendedName>
</protein>
<gene>
    <name evidence="2" type="ORF">EKK97_01125</name>
</gene>
<proteinExistence type="predicted"/>